<dbReference type="CDD" id="cd02953">
    <property type="entry name" value="DsbDgamma"/>
    <property type="match status" value="1"/>
</dbReference>
<accession>A0A8J7FSR4</accession>
<feature type="transmembrane region" description="Helical" evidence="7">
    <location>
        <begin position="334"/>
        <end position="357"/>
    </location>
</feature>
<dbReference type="EMBL" id="JADFUA010000006">
    <property type="protein sequence ID" value="MBE9609891.1"/>
    <property type="molecule type" value="Genomic_DNA"/>
</dbReference>
<evidence type="ECO:0000256" key="7">
    <source>
        <dbReference type="SAM" id="Phobius"/>
    </source>
</evidence>
<dbReference type="InterPro" id="IPR003834">
    <property type="entry name" value="Cyt_c_assmbl_TM_dom"/>
</dbReference>
<feature type="transmembrane region" description="Helical" evidence="7">
    <location>
        <begin position="369"/>
        <end position="388"/>
    </location>
</feature>
<keyword evidence="2" id="KW-1003">Cell membrane</keyword>
<evidence type="ECO:0000256" key="1">
    <source>
        <dbReference type="ARBA" id="ARBA00004651"/>
    </source>
</evidence>
<feature type="transmembrane region" description="Helical" evidence="7">
    <location>
        <begin position="223"/>
        <end position="242"/>
    </location>
</feature>
<organism evidence="10 11">
    <name type="scientific">Chitinilyticum piscinae</name>
    <dbReference type="NCBI Taxonomy" id="2866724"/>
    <lineage>
        <taxon>Bacteria</taxon>
        <taxon>Pseudomonadati</taxon>
        <taxon>Pseudomonadota</taxon>
        <taxon>Betaproteobacteria</taxon>
        <taxon>Neisseriales</taxon>
        <taxon>Chitinibacteraceae</taxon>
        <taxon>Chitinilyticum</taxon>
    </lineage>
</organism>
<dbReference type="Gene3D" id="3.40.30.10">
    <property type="entry name" value="Glutaredoxin"/>
    <property type="match status" value="1"/>
</dbReference>
<evidence type="ECO:0000259" key="9">
    <source>
        <dbReference type="PROSITE" id="PS51352"/>
    </source>
</evidence>
<evidence type="ECO:0000256" key="3">
    <source>
        <dbReference type="ARBA" id="ARBA00022692"/>
    </source>
</evidence>
<protein>
    <submittedName>
        <fullName evidence="10">Protein-disulfide reductase DsbD</fullName>
        <ecNumber evidence="10">1.8.1.8</ecNumber>
    </submittedName>
</protein>
<dbReference type="InterPro" id="IPR035671">
    <property type="entry name" value="DsbD_gamma"/>
</dbReference>
<dbReference type="NCBIfam" id="NF001419">
    <property type="entry name" value="PRK00293.1"/>
    <property type="match status" value="1"/>
</dbReference>
<keyword evidence="5 7" id="KW-1133">Transmembrane helix</keyword>
<feature type="transmembrane region" description="Helical" evidence="7">
    <location>
        <begin position="248"/>
        <end position="268"/>
    </location>
</feature>
<gene>
    <name evidence="10" type="primary">dsbD</name>
    <name evidence="10" type="ORF">INR99_11085</name>
</gene>
<dbReference type="RefSeq" id="WP_194116421.1">
    <property type="nucleotide sequence ID" value="NZ_JADFUA010000006.1"/>
</dbReference>
<keyword evidence="8" id="KW-0732">Signal</keyword>
<evidence type="ECO:0000256" key="4">
    <source>
        <dbReference type="ARBA" id="ARBA00022748"/>
    </source>
</evidence>
<reference evidence="10 11" key="1">
    <citation type="submission" date="2020-10" db="EMBL/GenBank/DDBJ databases">
        <title>The genome sequence of Chitinilyticum litopenaei 4Y14.</title>
        <authorList>
            <person name="Liu Y."/>
        </authorList>
    </citation>
    <scope>NUCLEOTIDE SEQUENCE [LARGE SCALE GENOMIC DNA]</scope>
    <source>
        <strain evidence="10 11">4Y14</strain>
    </source>
</reference>
<comment type="subcellular location">
    <subcellularLocation>
        <location evidence="1">Cell membrane</location>
        <topology evidence="1">Multi-pass membrane protein</topology>
    </subcellularLocation>
</comment>
<dbReference type="PANTHER" id="PTHR32234:SF0">
    <property type="entry name" value="THIOL:DISULFIDE INTERCHANGE PROTEIN DSBD"/>
    <property type="match status" value="1"/>
</dbReference>
<name>A0A8J7FSR4_9NEIS</name>
<sequence>MQTLILFCRSALLMLLLAAGAYASTSGSNLLPPEEAFIPSARLIDARHITVQWQIADGYYLYRDRISIQHNGQTLAAEFPPGKVKDDPYFGRTTTYSHQLALTASSPASLTPQDRITVNFQGCADAGVCYPPQSATLTLDGSDGSKLGRLLGARPAGSATESTFVRDELWLTLGLFFLAGLGLSLTACLYPLIPIISAIILGQQGISRWRATALTFSYIQGMALSYTAAGLLAAASGTLLVVAFQQPWVIAVFAGFFVVMALAMFGAFELQLPSSLQSRIQSLSQRLPGGHFGSVFLMGVLSALLVGPCMAPPLAAALAYIGQSGNLLQGGLSLYSLALGMGAPLLLIGFFGGTILPRLSGRMMNGIRKVFGVILLGVALWVSQPLWLRYLPAPHSTASAGRFVTVTTPQQLDSEIAASKGQPLLIDFYADWCISCIEMERNTFPDPQVQQALQPYRLLRVDVTGNDAAARELLQRYGLFGPPAILFITRDGQQQDKRLIGFLPPDGFIAALPGTPEP</sequence>
<feature type="transmembrane region" description="Helical" evidence="7">
    <location>
        <begin position="289"/>
        <end position="322"/>
    </location>
</feature>
<dbReference type="InterPro" id="IPR036249">
    <property type="entry name" value="Thioredoxin-like_sf"/>
</dbReference>
<dbReference type="Pfam" id="PF13899">
    <property type="entry name" value="Thioredoxin_7"/>
    <property type="match status" value="1"/>
</dbReference>
<keyword evidence="6 7" id="KW-0472">Membrane</keyword>
<feature type="signal peptide" evidence="8">
    <location>
        <begin position="1"/>
        <end position="23"/>
    </location>
</feature>
<evidence type="ECO:0000256" key="6">
    <source>
        <dbReference type="ARBA" id="ARBA00023136"/>
    </source>
</evidence>
<evidence type="ECO:0000256" key="2">
    <source>
        <dbReference type="ARBA" id="ARBA00022475"/>
    </source>
</evidence>
<dbReference type="GO" id="GO:0045454">
    <property type="term" value="P:cell redox homeostasis"/>
    <property type="evidence" value="ECO:0007669"/>
    <property type="project" value="TreeGrafter"/>
</dbReference>
<dbReference type="GO" id="GO:0017004">
    <property type="term" value="P:cytochrome complex assembly"/>
    <property type="evidence" value="ECO:0007669"/>
    <property type="project" value="UniProtKB-KW"/>
</dbReference>
<dbReference type="InterPro" id="IPR028250">
    <property type="entry name" value="DsbDN"/>
</dbReference>
<dbReference type="PANTHER" id="PTHR32234">
    <property type="entry name" value="THIOL:DISULFIDE INTERCHANGE PROTEIN DSBD"/>
    <property type="match status" value="1"/>
</dbReference>
<evidence type="ECO:0000313" key="10">
    <source>
        <dbReference type="EMBL" id="MBE9609891.1"/>
    </source>
</evidence>
<feature type="chain" id="PRO_5035200985" evidence="8">
    <location>
        <begin position="24"/>
        <end position="518"/>
    </location>
</feature>
<evidence type="ECO:0000256" key="8">
    <source>
        <dbReference type="SAM" id="SignalP"/>
    </source>
</evidence>
<dbReference type="PROSITE" id="PS51352">
    <property type="entry name" value="THIOREDOXIN_2"/>
    <property type="match status" value="1"/>
</dbReference>
<dbReference type="EC" id="1.8.1.8" evidence="10"/>
<keyword evidence="3 7" id="KW-0812">Transmembrane</keyword>
<dbReference type="AlphaFoldDB" id="A0A8J7FSR4"/>
<dbReference type="Proteomes" id="UP000604481">
    <property type="component" value="Unassembled WGS sequence"/>
</dbReference>
<dbReference type="Pfam" id="PF11412">
    <property type="entry name" value="DsbD_N"/>
    <property type="match status" value="1"/>
</dbReference>
<dbReference type="GO" id="GO:0047134">
    <property type="term" value="F:protein-disulfide reductase [NAD(P)H] activity"/>
    <property type="evidence" value="ECO:0007669"/>
    <property type="project" value="UniProtKB-EC"/>
</dbReference>
<dbReference type="SUPFAM" id="SSF74863">
    <property type="entry name" value="Thiol:disulfide interchange protein DsbD, N-terminal domain (DsbD-alpha)"/>
    <property type="match status" value="1"/>
</dbReference>
<comment type="caution">
    <text evidence="10">The sequence shown here is derived from an EMBL/GenBank/DDBJ whole genome shotgun (WGS) entry which is preliminary data.</text>
</comment>
<evidence type="ECO:0000256" key="5">
    <source>
        <dbReference type="ARBA" id="ARBA00022989"/>
    </source>
</evidence>
<dbReference type="Gene3D" id="2.60.40.1250">
    <property type="entry name" value="Thiol:disulfide interchange protein DsbD, N-terminal domain"/>
    <property type="match status" value="1"/>
</dbReference>
<dbReference type="Pfam" id="PF02683">
    <property type="entry name" value="DsbD_TM"/>
    <property type="match status" value="1"/>
</dbReference>
<keyword evidence="11" id="KW-1185">Reference proteome</keyword>
<dbReference type="InterPro" id="IPR013766">
    <property type="entry name" value="Thioredoxin_domain"/>
</dbReference>
<keyword evidence="4" id="KW-0201">Cytochrome c-type biogenesis</keyword>
<proteinExistence type="predicted"/>
<feature type="transmembrane region" description="Helical" evidence="7">
    <location>
        <begin position="169"/>
        <end position="202"/>
    </location>
</feature>
<dbReference type="SUPFAM" id="SSF52833">
    <property type="entry name" value="Thioredoxin-like"/>
    <property type="match status" value="1"/>
</dbReference>
<dbReference type="GO" id="GO:0005886">
    <property type="term" value="C:plasma membrane"/>
    <property type="evidence" value="ECO:0007669"/>
    <property type="project" value="UniProtKB-SubCell"/>
</dbReference>
<dbReference type="InterPro" id="IPR036929">
    <property type="entry name" value="DsbDN_sf"/>
</dbReference>
<keyword evidence="10" id="KW-0560">Oxidoreductase</keyword>
<feature type="domain" description="Thioredoxin" evidence="9">
    <location>
        <begin position="385"/>
        <end position="517"/>
    </location>
</feature>
<evidence type="ECO:0000313" key="11">
    <source>
        <dbReference type="Proteomes" id="UP000604481"/>
    </source>
</evidence>